<dbReference type="GO" id="GO:0003842">
    <property type="term" value="F:L-glutamate gamma-semialdehyde dehydrogenase activity"/>
    <property type="evidence" value="ECO:0007669"/>
    <property type="project" value="UniProtKB-UniRule"/>
</dbReference>
<dbReference type="CDD" id="cd07123">
    <property type="entry name" value="ALDH_F4-17_P5CDH"/>
    <property type="match status" value="1"/>
</dbReference>
<dbReference type="InterPro" id="IPR016162">
    <property type="entry name" value="Ald_DH_N"/>
</dbReference>
<dbReference type="InterPro" id="IPR016163">
    <property type="entry name" value="Ald_DH_C"/>
</dbReference>
<dbReference type="InterPro" id="IPR016161">
    <property type="entry name" value="Ald_DH/histidinol_DH"/>
</dbReference>
<dbReference type="Pfam" id="PF00171">
    <property type="entry name" value="Aldedh"/>
    <property type="match status" value="1"/>
</dbReference>
<dbReference type="SUPFAM" id="SSF53720">
    <property type="entry name" value="ALDH-like"/>
    <property type="match status" value="1"/>
</dbReference>
<keyword evidence="3 7" id="KW-0560">Oxidoreductase</keyword>
<comment type="similarity">
    <text evidence="2 7">Belongs to the aldehyde dehydrogenase family.</text>
</comment>
<dbReference type="Proteomes" id="UP001211907">
    <property type="component" value="Unassembled WGS sequence"/>
</dbReference>
<dbReference type="InterPro" id="IPR050485">
    <property type="entry name" value="Proline_metab_enzyme"/>
</dbReference>
<dbReference type="EMBL" id="JADGJH010001398">
    <property type="protein sequence ID" value="KAJ3114069.1"/>
    <property type="molecule type" value="Genomic_DNA"/>
</dbReference>
<keyword evidence="4 7" id="KW-0520">NAD</keyword>
<evidence type="ECO:0000256" key="7">
    <source>
        <dbReference type="RuleBase" id="RU366016"/>
    </source>
</evidence>
<sequence length="559" mass="61274">MRLPQILPTARSVTLTRIAASRISGTIIAARFQSTAAAPAVPQLGAFRVPDVVNEPMMSYAPGSTERRKLQAALAKMRAKMPFEVPVVINGEKFFTKDIQKQSLPFDHKSTLATFHNASKDLVQKAIDGALKAKPIWEALPFNDRAAIFLKAADLLTNKYRYHVLAATMLGQGKNAWQAEIDAAAELADFWRFNTQYATEIYAQQPTKNAALTWNRMEYRALEGFVVAYSPFNFTAIGGNLVGAPALMGNVCIWKPSPTGIYSSYLVYEILKEAGLPDGVIQFVPGDAVAVTDVTFEHPEFAGFHFTGSTQVFKHLWQKIGNNINKYKSYPRIVGETGGKNMHFLHKSADAKHAAIQTVRSSFEYNGQKCSACSRVYVSDNLWEEYKAALISEIKKIKQGPVDDFTNFMSSVINRPSFDKIKGYLDDIRNGKTPNSSILIGGKYDDSVGYTIEPTVVLATDPKAKTMVDELFGPVVTVYVYPADKYEEYLEIADGTSAYGLTCALFAQDRNAVVIGSNKLRNAAGNFYINDKSTGAVVGQQAFGGSRASGTNDKAGSSL</sequence>
<dbReference type="GO" id="GO:0010133">
    <property type="term" value="P:L-proline catabolic process to L-glutamate"/>
    <property type="evidence" value="ECO:0007669"/>
    <property type="project" value="UniProtKB-UniRule"/>
</dbReference>
<dbReference type="AlphaFoldDB" id="A0AAD5SWP8"/>
<accession>A0AAD5SWP8</accession>
<evidence type="ECO:0000313" key="11">
    <source>
        <dbReference type="Proteomes" id="UP001211907"/>
    </source>
</evidence>
<evidence type="ECO:0000256" key="2">
    <source>
        <dbReference type="ARBA" id="ARBA00009986"/>
    </source>
</evidence>
<dbReference type="FunFam" id="3.40.605.10:FF:000006">
    <property type="entry name" value="1-pyrroline-5-carboxylate dehydrogenase"/>
    <property type="match status" value="1"/>
</dbReference>
<comment type="catalytic activity">
    <reaction evidence="6 7">
        <text>L-glutamate 5-semialdehyde + NAD(+) + H2O = L-glutamate + NADH + 2 H(+)</text>
        <dbReference type="Rhea" id="RHEA:30235"/>
        <dbReference type="ChEBI" id="CHEBI:15377"/>
        <dbReference type="ChEBI" id="CHEBI:15378"/>
        <dbReference type="ChEBI" id="CHEBI:29985"/>
        <dbReference type="ChEBI" id="CHEBI:57540"/>
        <dbReference type="ChEBI" id="CHEBI:57945"/>
        <dbReference type="ChEBI" id="CHEBI:58066"/>
        <dbReference type="EC" id="1.2.1.88"/>
    </reaction>
</comment>
<dbReference type="FunFam" id="3.40.309.10:FF:000005">
    <property type="entry name" value="1-pyrroline-5-carboxylate dehydrogenase 1"/>
    <property type="match status" value="1"/>
</dbReference>
<keyword evidence="5 7" id="KW-0642">Proline metabolism</keyword>
<dbReference type="Gene3D" id="3.40.309.10">
    <property type="entry name" value="Aldehyde Dehydrogenase, Chain A, domain 2"/>
    <property type="match status" value="1"/>
</dbReference>
<proteinExistence type="inferred from homology"/>
<dbReference type="PANTHER" id="PTHR42862:SF1">
    <property type="entry name" value="DELTA-1-PYRROLINE-5-CARBOXYLATE DEHYDROGENASE 2, ISOFORM A-RELATED"/>
    <property type="match status" value="1"/>
</dbReference>
<gene>
    <name evidence="10" type="primary">PUT2</name>
    <name evidence="10" type="ORF">HK100_001778</name>
</gene>
<reference evidence="10" key="1">
    <citation type="submission" date="2020-05" db="EMBL/GenBank/DDBJ databases">
        <title>Phylogenomic resolution of chytrid fungi.</title>
        <authorList>
            <person name="Stajich J.E."/>
            <person name="Amses K."/>
            <person name="Simmons R."/>
            <person name="Seto K."/>
            <person name="Myers J."/>
            <person name="Bonds A."/>
            <person name="Quandt C.A."/>
            <person name="Barry K."/>
            <person name="Liu P."/>
            <person name="Grigoriev I."/>
            <person name="Longcore J.E."/>
            <person name="James T.Y."/>
        </authorList>
    </citation>
    <scope>NUCLEOTIDE SEQUENCE</scope>
    <source>
        <strain evidence="10">JEL0513</strain>
    </source>
</reference>
<evidence type="ECO:0000256" key="1">
    <source>
        <dbReference type="ARBA" id="ARBA00004786"/>
    </source>
</evidence>
<evidence type="ECO:0000256" key="8">
    <source>
        <dbReference type="RuleBase" id="RU366030"/>
    </source>
</evidence>
<dbReference type="PANTHER" id="PTHR42862">
    <property type="entry name" value="DELTA-1-PYRROLINE-5-CARBOXYLATE DEHYDROGENASE 1, ISOFORM A-RELATED"/>
    <property type="match status" value="1"/>
</dbReference>
<evidence type="ECO:0000259" key="9">
    <source>
        <dbReference type="Pfam" id="PF00171"/>
    </source>
</evidence>
<dbReference type="Gene3D" id="3.40.605.10">
    <property type="entry name" value="Aldehyde Dehydrogenase, Chain A, domain 1"/>
    <property type="match status" value="1"/>
</dbReference>
<evidence type="ECO:0000256" key="4">
    <source>
        <dbReference type="ARBA" id="ARBA00023027"/>
    </source>
</evidence>
<dbReference type="GO" id="GO:0005759">
    <property type="term" value="C:mitochondrial matrix"/>
    <property type="evidence" value="ECO:0007669"/>
    <property type="project" value="TreeGrafter"/>
</dbReference>
<dbReference type="InterPro" id="IPR016160">
    <property type="entry name" value="Ald_DH_CS_CYS"/>
</dbReference>
<dbReference type="PROSITE" id="PS00070">
    <property type="entry name" value="ALDEHYDE_DEHYDR_CYS"/>
    <property type="match status" value="1"/>
</dbReference>
<evidence type="ECO:0000256" key="3">
    <source>
        <dbReference type="ARBA" id="ARBA00023002"/>
    </source>
</evidence>
<protein>
    <recommendedName>
        <fullName evidence="7 8">Multifunctional fusion protein</fullName>
    </recommendedName>
    <domain>
        <recommendedName>
            <fullName evidence="8">Delta-1-pyrroline-5-carboxylate dehydrogenase</fullName>
            <shortName evidence="8">P5C dehydrogenase</shortName>
        </recommendedName>
        <alternativeName>
            <fullName evidence="7">L-glutamate gamma-semialdehyde dehydrogenase</fullName>
        </alternativeName>
    </domain>
    <domain>
        <recommendedName>
            <fullName evidence="7">L-glutamate gamma-semialdehyde dehydrogenase</fullName>
            <ecNumber evidence="7">1.2.1.88</ecNumber>
        </recommendedName>
    </domain>
</protein>
<dbReference type="EC" id="1.2.1.88" evidence="7"/>
<feature type="domain" description="Aldehyde dehydrogenase" evidence="9">
    <location>
        <begin position="105"/>
        <end position="557"/>
    </location>
</feature>
<comment type="caution">
    <text evidence="10">The sequence shown here is derived from an EMBL/GenBank/DDBJ whole genome shotgun (WGS) entry which is preliminary data.</text>
</comment>
<evidence type="ECO:0000256" key="5">
    <source>
        <dbReference type="ARBA" id="ARBA00023062"/>
    </source>
</evidence>
<dbReference type="InterPro" id="IPR015590">
    <property type="entry name" value="Aldehyde_DH_dom"/>
</dbReference>
<organism evidence="10 11">
    <name type="scientific">Physocladia obscura</name>
    <dbReference type="NCBI Taxonomy" id="109957"/>
    <lineage>
        <taxon>Eukaryota</taxon>
        <taxon>Fungi</taxon>
        <taxon>Fungi incertae sedis</taxon>
        <taxon>Chytridiomycota</taxon>
        <taxon>Chytridiomycota incertae sedis</taxon>
        <taxon>Chytridiomycetes</taxon>
        <taxon>Chytridiales</taxon>
        <taxon>Chytriomycetaceae</taxon>
        <taxon>Physocladia</taxon>
    </lineage>
</organism>
<dbReference type="InterPro" id="IPR005931">
    <property type="entry name" value="P5CDH/ALDH4A1"/>
</dbReference>
<keyword evidence="11" id="KW-1185">Reference proteome</keyword>
<dbReference type="NCBIfam" id="TIGR01236">
    <property type="entry name" value="D1pyr5carbox1"/>
    <property type="match status" value="1"/>
</dbReference>
<evidence type="ECO:0000313" key="10">
    <source>
        <dbReference type="EMBL" id="KAJ3114069.1"/>
    </source>
</evidence>
<evidence type="ECO:0000256" key="6">
    <source>
        <dbReference type="ARBA" id="ARBA00048142"/>
    </source>
</evidence>
<name>A0AAD5SWP8_9FUNG</name>
<comment type="pathway">
    <text evidence="1 7">Amino-acid degradation; L-proline degradation into L-glutamate; L-glutamate from L-proline: step 2/2.</text>
</comment>